<evidence type="ECO:0000313" key="1">
    <source>
        <dbReference type="EMBL" id="CAB4148280.1"/>
    </source>
</evidence>
<protein>
    <submittedName>
        <fullName evidence="4">Uncharacterized protein</fullName>
    </submittedName>
</protein>
<organism evidence="4">
    <name type="scientific">uncultured Caudovirales phage</name>
    <dbReference type="NCBI Taxonomy" id="2100421"/>
    <lineage>
        <taxon>Viruses</taxon>
        <taxon>Duplodnaviria</taxon>
        <taxon>Heunggongvirae</taxon>
        <taxon>Uroviricota</taxon>
        <taxon>Caudoviricetes</taxon>
        <taxon>Peduoviridae</taxon>
        <taxon>Maltschvirus</taxon>
        <taxon>Maltschvirus maltsch</taxon>
    </lineage>
</organism>
<dbReference type="EMBL" id="LR798432">
    <property type="protein sequence ID" value="CAB5231511.1"/>
    <property type="molecule type" value="Genomic_DNA"/>
</dbReference>
<dbReference type="EMBL" id="LR797496">
    <property type="protein sequence ID" value="CAB4220090.1"/>
    <property type="molecule type" value="Genomic_DNA"/>
</dbReference>
<evidence type="ECO:0000313" key="7">
    <source>
        <dbReference type="EMBL" id="CAB4192682.1"/>
    </source>
</evidence>
<dbReference type="EMBL" id="LR797145">
    <property type="protein sequence ID" value="CAB4190492.1"/>
    <property type="molecule type" value="Genomic_DNA"/>
</dbReference>
<evidence type="ECO:0000313" key="6">
    <source>
        <dbReference type="EMBL" id="CAB4190492.1"/>
    </source>
</evidence>
<dbReference type="EMBL" id="LR796910">
    <property type="protein sequence ID" value="CAB4173685.1"/>
    <property type="molecule type" value="Genomic_DNA"/>
</dbReference>
<name>A0A6J5QHQ2_9CAUD</name>
<reference evidence="4" key="1">
    <citation type="submission" date="2020-05" db="EMBL/GenBank/DDBJ databases">
        <authorList>
            <person name="Chiriac C."/>
            <person name="Salcher M."/>
            <person name="Ghai R."/>
            <person name="Kavagutti S V."/>
        </authorList>
    </citation>
    <scope>NUCLEOTIDE SEQUENCE</scope>
</reference>
<evidence type="ECO:0000313" key="2">
    <source>
        <dbReference type="EMBL" id="CAB4168000.1"/>
    </source>
</evidence>
<dbReference type="EMBL" id="LR797192">
    <property type="protein sequence ID" value="CAB4192682.1"/>
    <property type="molecule type" value="Genomic_DNA"/>
</dbReference>
<accession>A0A6J5QHQ2</accession>
<dbReference type="EMBL" id="LR797456">
    <property type="protein sequence ID" value="CAB4217353.1"/>
    <property type="molecule type" value="Genomic_DNA"/>
</dbReference>
<evidence type="ECO:0000313" key="10">
    <source>
        <dbReference type="EMBL" id="CAB5231511.1"/>
    </source>
</evidence>
<evidence type="ECO:0000313" key="5">
    <source>
        <dbReference type="EMBL" id="CAB4186334.1"/>
    </source>
</evidence>
<gene>
    <name evidence="4" type="ORF">UFOVP1036_78</name>
    <name evidence="5" type="ORF">UFOVP1132_90</name>
    <name evidence="6" type="ORF">UFOVP1190_65</name>
    <name evidence="7" type="ORF">UFOVP1248_62</name>
    <name evidence="8" type="ORF">UFOVP1493_24</name>
    <name evidence="10" type="ORF">UFOVP1584_96</name>
    <name evidence="9" type="ORF">UFOVP1635_70</name>
    <name evidence="1" type="ORF">UFOVP521_12</name>
    <name evidence="2" type="ORF">UFOVP856_85</name>
    <name evidence="3" type="ORF">UFOVP967_2</name>
</gene>
<dbReference type="EMBL" id="LR796811">
    <property type="protein sequence ID" value="CAB4168000.1"/>
    <property type="molecule type" value="Genomic_DNA"/>
</dbReference>
<dbReference type="EMBL" id="LR796496">
    <property type="protein sequence ID" value="CAB4148280.1"/>
    <property type="molecule type" value="Genomic_DNA"/>
</dbReference>
<dbReference type="EMBL" id="LR796991">
    <property type="protein sequence ID" value="CAB4180678.1"/>
    <property type="molecule type" value="Genomic_DNA"/>
</dbReference>
<sequence length="375" mass="39058">MTISSYPFDGSGDGSSVNENQWSMMARLWAGTGVLKNELNEFAVTAVPGTNGVYSVNVASGKAWIAGHYVSSDATATLAPTGLPSSSGRKMYLVVAAINWSTNSGEVRFSTITGATVSTSTTPTVPALYQVANPTSPITWEIPLASFEVKPGTDGGTIASITDLRVFSPQFENGYLNNIVGLNSSGAITTTGTLTGNSVTASTNGLTVTAGGMKGQAAPKCALPAVAWTPSQTNGATIVLNTTNFQKYELSFSGTADSSAEVILQCPTNYAGGSIRVWLYWYSPGTTNQVTSWRLDTKNFIGTSQANSALLTGSASGTAPADNNAIVVTALVWSTNLPTAGSMIALRLNRLAYSDSLDVNNQPAFLQMVAVEFGY</sequence>
<evidence type="ECO:0000313" key="8">
    <source>
        <dbReference type="EMBL" id="CAB4217353.1"/>
    </source>
</evidence>
<evidence type="ECO:0000313" key="4">
    <source>
        <dbReference type="EMBL" id="CAB4180678.1"/>
    </source>
</evidence>
<evidence type="ECO:0000313" key="3">
    <source>
        <dbReference type="EMBL" id="CAB4173685.1"/>
    </source>
</evidence>
<evidence type="ECO:0000313" key="9">
    <source>
        <dbReference type="EMBL" id="CAB4220090.1"/>
    </source>
</evidence>
<dbReference type="EMBL" id="LR797088">
    <property type="protein sequence ID" value="CAB4186334.1"/>
    <property type="molecule type" value="Genomic_DNA"/>
</dbReference>
<proteinExistence type="predicted"/>